<reference evidence="3" key="1">
    <citation type="submission" date="2021-03" db="EMBL/GenBank/DDBJ databases">
        <title>Comparative genomics and phylogenomic investigation of the class Geoglossomycetes provide insights into ecological specialization and systematics.</title>
        <authorList>
            <person name="Melie T."/>
            <person name="Pirro S."/>
            <person name="Miller A.N."/>
            <person name="Quandt A."/>
        </authorList>
    </citation>
    <scope>NUCLEOTIDE SEQUENCE</scope>
    <source>
        <strain evidence="3">CAQ_001_2017</strain>
    </source>
</reference>
<evidence type="ECO:0000259" key="2">
    <source>
        <dbReference type="PROSITE" id="PS51673"/>
    </source>
</evidence>
<evidence type="ECO:0000313" key="3">
    <source>
        <dbReference type="EMBL" id="KAH0558915.1"/>
    </source>
</evidence>
<feature type="region of interest" description="Disordered" evidence="1">
    <location>
        <begin position="1"/>
        <end position="158"/>
    </location>
</feature>
<sequence length="509" mass="54588">MSNPVASTGSTPPPNAPAMKIMRRAAAADKEKEKEKQKQTSDGESENVLKSEPPSKAASEVGADSASDGDKDGTISRAESVSAKEKPSMTREEREAKYREARERIFKGFKESSENHDDGSGIADGKDMSRASSNSGQDKSQGAGSRGGNKQRIASDDGFEARSQFNVYYPSAQYPAPPFAGTAPYGPFSLPPNNTGGQVGGMPFGGVHQQYLSPIPQPVPPNGMPQLQVQQQMLCPGPVSGARGPAIDQTGYQQFFQFPQNNAQPVQLPQNNTQGLQQPSIQQQIPMIGANATTNFGSNRGRQLLQNGQQWTHLQPPHQNQFQGQGFTQHQHQHMDRRGYSSPGNMPSQPQAQYPFGQLPNKPFVPGSSFTRQQHQHPIPGSYNRQPFNPLTQSFVPGGSFSANQTGTNGSQLYPSPVPGQFGGVPNMTSGFPRQAPNHNSTNYAPHQPPAGNLNGGTLPNQYSGAVSQQGPPPVKPPNLNHPPRQTQGGIAKWGSSSLPKKPPPPNIT</sequence>
<protein>
    <recommendedName>
        <fullName evidence="2">SUZ domain-containing protein</fullName>
    </recommendedName>
</protein>
<gene>
    <name evidence="3" type="ORF">GP486_004464</name>
</gene>
<feature type="compositionally biased region" description="Polar residues" evidence="1">
    <location>
        <begin position="427"/>
        <end position="445"/>
    </location>
</feature>
<feature type="compositionally biased region" description="Pro residues" evidence="1">
    <location>
        <begin position="471"/>
        <end position="481"/>
    </location>
</feature>
<organism evidence="3 4">
    <name type="scientific">Trichoglossum hirsutum</name>
    <dbReference type="NCBI Taxonomy" id="265104"/>
    <lineage>
        <taxon>Eukaryota</taxon>
        <taxon>Fungi</taxon>
        <taxon>Dikarya</taxon>
        <taxon>Ascomycota</taxon>
        <taxon>Pezizomycotina</taxon>
        <taxon>Geoglossomycetes</taxon>
        <taxon>Geoglossales</taxon>
        <taxon>Geoglossaceae</taxon>
        <taxon>Trichoglossum</taxon>
    </lineage>
</organism>
<dbReference type="Pfam" id="PF12752">
    <property type="entry name" value="SUZ"/>
    <property type="match status" value="1"/>
</dbReference>
<evidence type="ECO:0000313" key="4">
    <source>
        <dbReference type="Proteomes" id="UP000750711"/>
    </source>
</evidence>
<feature type="region of interest" description="Disordered" evidence="1">
    <location>
        <begin position="322"/>
        <end position="350"/>
    </location>
</feature>
<dbReference type="InterPro" id="IPR024771">
    <property type="entry name" value="SUZ"/>
</dbReference>
<dbReference type="AlphaFoldDB" id="A0A9P8LAT6"/>
<feature type="region of interest" description="Disordered" evidence="1">
    <location>
        <begin position="368"/>
        <end position="509"/>
    </location>
</feature>
<evidence type="ECO:0000256" key="1">
    <source>
        <dbReference type="SAM" id="MobiDB-lite"/>
    </source>
</evidence>
<feature type="compositionally biased region" description="Polar residues" evidence="1">
    <location>
        <begin position="383"/>
        <end position="414"/>
    </location>
</feature>
<comment type="caution">
    <text evidence="3">The sequence shown here is derived from an EMBL/GenBank/DDBJ whole genome shotgun (WGS) entry which is preliminary data.</text>
</comment>
<feature type="compositionally biased region" description="Basic and acidic residues" evidence="1">
    <location>
        <begin position="82"/>
        <end position="129"/>
    </location>
</feature>
<dbReference type="PROSITE" id="PS51673">
    <property type="entry name" value="SUZ"/>
    <property type="match status" value="1"/>
</dbReference>
<feature type="domain" description="SUZ" evidence="2">
    <location>
        <begin position="1"/>
        <end position="110"/>
    </location>
</feature>
<feature type="compositionally biased region" description="Polar residues" evidence="1">
    <location>
        <begin position="130"/>
        <end position="143"/>
    </location>
</feature>
<feature type="compositionally biased region" description="Polar residues" evidence="1">
    <location>
        <begin position="485"/>
        <end position="499"/>
    </location>
</feature>
<dbReference type="EMBL" id="JAGHQM010000704">
    <property type="protein sequence ID" value="KAH0558915.1"/>
    <property type="molecule type" value="Genomic_DNA"/>
</dbReference>
<accession>A0A9P8LAT6</accession>
<feature type="compositionally biased region" description="Polar residues" evidence="1">
    <location>
        <begin position="1"/>
        <end position="10"/>
    </location>
</feature>
<name>A0A9P8LAT6_9PEZI</name>
<feature type="compositionally biased region" description="Polar residues" evidence="1">
    <location>
        <begin position="456"/>
        <end position="470"/>
    </location>
</feature>
<dbReference type="Proteomes" id="UP000750711">
    <property type="component" value="Unassembled WGS sequence"/>
</dbReference>
<keyword evidence="4" id="KW-1185">Reference proteome</keyword>
<feature type="compositionally biased region" description="Basic and acidic residues" evidence="1">
    <location>
        <begin position="26"/>
        <end position="41"/>
    </location>
</feature>
<proteinExistence type="predicted"/>